<dbReference type="InterPro" id="IPR016035">
    <property type="entry name" value="Acyl_Trfase/lysoPLipase"/>
</dbReference>
<dbReference type="SUPFAM" id="SSF53901">
    <property type="entry name" value="Thiolase-like"/>
    <property type="match status" value="2"/>
</dbReference>
<dbReference type="Pfam" id="PF13602">
    <property type="entry name" value="ADH_zinc_N_2"/>
    <property type="match status" value="1"/>
</dbReference>
<dbReference type="InterPro" id="IPR020841">
    <property type="entry name" value="PKS_Beta-ketoAc_synthase_dom"/>
</dbReference>
<feature type="active site" description="Proton donor; for dehydratase activity" evidence="6">
    <location>
        <position position="2269"/>
    </location>
</feature>
<sequence>MTQRDSSAGRRPDEEAHRRIAVIGMACRFPGADSPGAYRRLLREGRSAVTAPPPDRAAAAPRLDGDVLPGGFVDADAFDPEPFGVSPREAAAMDPRQRIALELVWEAAEDARLSAERLRGTRTGVFVGAMGDDHAARARAAGTPATHHTLTAASRAVIANRVSYTLGLRGPSLAVDTGQSSSLVGVQLAVESLRRRESDIAAAGGVHLNLSAEGAAGEQAFGALSPSGRCRTFDARADGYVRGEGGGIVLLKRLADALADGDRVHAVLLGAAVGNDGDGGGLTVPAARGQADVIRLACRDAGIDPAEVGYVELHGTGTPAGDPVEAAALGEALGARRPSSEPLPVGSAKTNIGHLGAAAGVAGLIKAVLGVAAGELVPSLGFESAHPRIPLARLGLRVQRETTRWPGDGARRVAGVSSFGMGGTDCHVLVAEAPAVPPGEERGAGPRRGRCGLPDAAGSADAAHLPFVLSGAGAAALRAQARRLREHLVADPPPLRDLGASLATTRTALGRRAAVVAADRAELLAGLDALRAGTGGTGVLRGHPRAGATAVLFPGQGTQYPGMGGRLYARAPVFAAALDEVCAGLDPLLPGPLCGVMWAEQGTERAALLDRTGWTQPALFAVGVALYRLLESWGVRPALVAGHSIGELAAAHVSGMLPLADACALVAARARGLDALPEGGAMFAVRAGAAEAAELIAEQGAEGAVAVAADNGAESAVISGERAAVSRIAELLGERGRSTRRLQVSHAFHAPQVDPALPALREAARGLRVRPGEGPDLVSGVTGDVAGPDDLADAEYWVRQARQPVRFADCLAVLHERGTGVYCELGPGGMLTTLAREAAEARGGGTAPAACVAGPRRGDEERAAAEYAAALHVNGVDLDWDAVFGPGTRPVDLPTYAFQRRPFGPGPAGPAGGREGAGAERTAGAAAPGVEAADGAGPPGGRDPAAERRGPRKGAAELRRLRDLVLTHTAAVLGHASPETLDAGTAFGDLGLDSILSVELRDRIGAATGLALPATLLFDAPTPDLLADRLHAEQGGGTAEPEPAPAAGARPRPEPGAGAPVAVVGVGCRLPGGVGSPEGLWDLVASGGDATSEFPADRGWDVEALYDPEGGRGGTSYVRRGGFLGDAAGFDAGFFGVSPREALAMDPQQRVLLETVWEALERAGLRPGDLRGSRVGVFVGATAQDYGPRLHEPAEGTGGHLLTGQAAAVVSGRVSYVFGFAGPTVTVDTACSSSLVALHQAVQALRRGECDLALAGGVAVMATPGMFAEFSAQQGLSRDGRCKPYAAAADGTAWGEGAGVVVLERLSDAVSGGRRVWGVVRGSAVNSDGASNGLSAPNGAAQEAVMRAALADAGVEASHVGVVEGHGTGTVLGDPIELGALGAVYGRCGGVVVGSVKANIAHVQAAAGVAGLIALLGVLGRGVVPPLAGVSGGVSELVDWAELGLGAVSGGPRVWEGVEGRRIGGVSSFGISGTNAHVVVEEPPHDHAYDFPAPSGEPAGAPRGRIVGGLAEPPAATRPPAPTPAGRAAASAAAEAHAASAGGADPAEPYADSAPAARAPVPAARLGFVPPSAAPRTRRPPAGRGRGRPSGSAAPPRPPLRTDLVPWVVSGAVAEGVRDQAARLRSALWADPAKSTLDAAYSLAAERTHFEHRSVVLARGREGFLGGLAAVARGRAQAPGAHLVQGAADLPGGPVLVFGGQGSQWPGMGADLLESSPVFRDRFAECERALAAHVDWSPADVLRGVEGAPGLGRVDVVQPVLWAVMVSLAEVWRSVGVVPAAVVGHSQGEAAAACVAGALSVADAAAVVALRSRAVAELVGGGAMASLGESAERARRRAAVREGRAHVAAVNGPAATVVAGDADAVAEIVRAADAEGVRARTIDVDYASHTPHVEAARARITAELGGIAPRTGEVPFFSTVTGAELDGARLDAAYWYGNLREPVRFGPAVGSLAACGHGLFIESGPHPVLTAAIEDTLAQARADGAALGTLRRDDGGAERLLTSLAEAYVRGAPVDWTALLPRDRARPTALPTYPFQRRRYWLAAPRTGAGPARLGQAEVGHPLLGAAVDLADGQVVCTGRISVRDLPWLADHAVGGRTLLAGAALVELVLAAGGRAGCGRIEELVLTEPLVLPDADGGDAVDLQVALAAPDEEGRRACTVHSRLSGGGQPWQRHASGTLGAADTAPDPRGPDSPDGAGADAAWPPPGASPIDASGAYTRLAEGGYAYGPAFRGLSALWRRGPDVFAEVSLPEPLRAAAGSFALHPALLDAAVHAWLAAEAGAGAPRLPHTFSGLHLHAAGAADLRVRLSPAGAGGVSLDLADPTGAPVASVERLELRPLPDGPASTSSDLHILDWPELTEPPDAERGRWAFIGVGGDRSDQGGEPDSAADLHYPGVEALRRDTGTAGPVPDVVALRCPEPEAHHPPPGARDVARRVLETARWWAEDERFAASRLVVVTRDAVAVTARDRLDGLAQTTAWGLLRSAQAEHPGRFVLVDDDGAAPAEPLLRRVAASGEAQAALRGGRIHAARIVQAPPPLTPAPAGTGADWYIDVAEPGSLDDAAPRPAPWASEPLEAGRVRIAVRAAGVNFRDVVVALGLLDGEHGMGIEGAGVVTEVGPGVSGVAVGDRVAGLFGAAFGPAAVADHRCIARIPRGWTFERAAAVPVAHLSAYYGLVDLARVRPGESVLVHAAAGGVGTAAVALARHLGAEVFATASPGKWPLLRAMGIGDSRLASSRSTGFAAKVAGAFGASGGKVDVVLNALAGEYVDASLNLLGPGGRFLEMGKTDLRDPRQVAADHPGVSYLPFNLPDVPPERIGRMLAEILALLEAGDLGAPPPLRRRPLHDAPAALRDLRQGATVGKTVLVPRRPLDPDGTVLITGGTGTLGAAVARHLVAEHGVRRLLLSGRSGPMAPGTAESMAELTALGAEVEVRACDAADRAAVARLLASVPPDRPLTAVVHAAGVLEDAALTGLTPDRLDRVLAAKVDGAWHLHELTADSDLAAFVLFSSAVGVLGGAGQANYAAANAFLDGLAHHRSARGLPATSLSWGLWAQRSGMTGHMAGTALARMRRRGLEPMGTRQSLALFDTSLALDRPHLLPARLRPRGGRPAAELPQAARAAGPQRSTPRGRGAPPADPQDRHTALLDLVREHAAAVLGIASPSALRPGRQLTDAGIDSLTAVELRNRLNTATGLRLPATILFDHPTPDALAAVLADRLAPEGGAAPPTGADAPDGGAQPHGGTAIDTMALDALIDLALTDERPESR</sequence>
<reference evidence="12" key="1">
    <citation type="journal article" date="2019" name="Int. J. Syst. Evol. Microbiol.">
        <title>The Global Catalogue of Microorganisms (GCM) 10K type strain sequencing project: providing services to taxonomists for standard genome sequencing and annotation.</title>
        <authorList>
            <consortium name="The Broad Institute Genomics Platform"/>
            <consortium name="The Broad Institute Genome Sequencing Center for Infectious Disease"/>
            <person name="Wu L."/>
            <person name="Ma J."/>
        </authorList>
    </citation>
    <scope>NUCLEOTIDE SEQUENCE [LARGE SCALE GENOMIC DNA]</scope>
    <source>
        <strain evidence="12">CGMCC 4.7304</strain>
    </source>
</reference>
<feature type="domain" description="Ketosynthase family 3 (KS3)" evidence="9">
    <location>
        <begin position="17"/>
        <end position="432"/>
    </location>
</feature>
<keyword evidence="4" id="KW-0511">Multifunctional enzyme</keyword>
<dbReference type="Gene3D" id="3.90.180.10">
    <property type="entry name" value="Medium-chain alcohol dehydrogenases, catalytic domain"/>
    <property type="match status" value="1"/>
</dbReference>
<feature type="compositionally biased region" description="Low complexity" evidence="7">
    <location>
        <begin position="3100"/>
        <end position="3123"/>
    </location>
</feature>
<dbReference type="InterPro" id="IPR013968">
    <property type="entry name" value="PKS_KR"/>
</dbReference>
<dbReference type="Pfam" id="PF00109">
    <property type="entry name" value="ketoacyl-synt"/>
    <property type="match status" value="2"/>
</dbReference>
<evidence type="ECO:0000256" key="1">
    <source>
        <dbReference type="ARBA" id="ARBA00022450"/>
    </source>
</evidence>
<keyword evidence="5" id="KW-0012">Acyltransferase</keyword>
<dbReference type="Gene3D" id="3.30.70.3290">
    <property type="match status" value="2"/>
</dbReference>
<evidence type="ECO:0000256" key="5">
    <source>
        <dbReference type="ARBA" id="ARBA00023315"/>
    </source>
</evidence>
<dbReference type="SUPFAM" id="SSF52151">
    <property type="entry name" value="FabD/lysophospholipase-like"/>
    <property type="match status" value="2"/>
</dbReference>
<feature type="region of interest" description="Disordered" evidence="7">
    <location>
        <begin position="1034"/>
        <end position="1058"/>
    </location>
</feature>
<evidence type="ECO:0000256" key="3">
    <source>
        <dbReference type="ARBA" id="ARBA00022679"/>
    </source>
</evidence>
<dbReference type="InterPro" id="IPR050091">
    <property type="entry name" value="PKS_NRPS_Biosynth_Enz"/>
</dbReference>
<dbReference type="PROSITE" id="PS52019">
    <property type="entry name" value="PKS_MFAS_DH"/>
    <property type="match status" value="1"/>
</dbReference>
<dbReference type="InterPro" id="IPR011032">
    <property type="entry name" value="GroES-like_sf"/>
</dbReference>
<evidence type="ECO:0000256" key="2">
    <source>
        <dbReference type="ARBA" id="ARBA00022553"/>
    </source>
</evidence>
<dbReference type="PANTHER" id="PTHR43775">
    <property type="entry name" value="FATTY ACID SYNTHASE"/>
    <property type="match status" value="1"/>
</dbReference>
<dbReference type="SMART" id="SM01294">
    <property type="entry name" value="PKS_PP_betabranch"/>
    <property type="match status" value="2"/>
</dbReference>
<dbReference type="Gene3D" id="3.40.50.11460">
    <property type="match status" value="1"/>
</dbReference>
<proteinExistence type="predicted"/>
<dbReference type="Proteomes" id="UP001595858">
    <property type="component" value="Unassembled WGS sequence"/>
</dbReference>
<dbReference type="CDD" id="cd05195">
    <property type="entry name" value="enoyl_red"/>
    <property type="match status" value="1"/>
</dbReference>
<dbReference type="InterPro" id="IPR016039">
    <property type="entry name" value="Thiolase-like"/>
</dbReference>
<dbReference type="Pfam" id="PF00698">
    <property type="entry name" value="Acyl_transf_1"/>
    <property type="match status" value="2"/>
</dbReference>
<dbReference type="Pfam" id="PF00550">
    <property type="entry name" value="PP-binding"/>
    <property type="match status" value="2"/>
</dbReference>
<dbReference type="InterPro" id="IPR020806">
    <property type="entry name" value="PKS_PP-bd"/>
</dbReference>
<comment type="caution">
    <text evidence="11">The sequence shown here is derived from an EMBL/GenBank/DDBJ whole genome shotgun (WGS) entry which is preliminary data.</text>
</comment>
<feature type="compositionally biased region" description="Low complexity" evidence="7">
    <location>
        <begin position="1039"/>
        <end position="1058"/>
    </location>
</feature>
<dbReference type="SMART" id="SM00827">
    <property type="entry name" value="PKS_AT"/>
    <property type="match status" value="2"/>
</dbReference>
<gene>
    <name evidence="11" type="ORF">ACFPCZ_16270</name>
</gene>
<dbReference type="SMART" id="SM00829">
    <property type="entry name" value="PKS_ER"/>
    <property type="match status" value="1"/>
</dbReference>
<dbReference type="Pfam" id="PF21089">
    <property type="entry name" value="PKS_DH_N"/>
    <property type="match status" value="1"/>
</dbReference>
<feature type="compositionally biased region" description="Low complexity" evidence="7">
    <location>
        <begin position="2193"/>
        <end position="2202"/>
    </location>
</feature>
<dbReference type="InterPro" id="IPR016036">
    <property type="entry name" value="Malonyl_transacylase_ACP-bd"/>
</dbReference>
<dbReference type="SMART" id="SM00822">
    <property type="entry name" value="PKS_KR"/>
    <property type="match status" value="1"/>
</dbReference>
<dbReference type="Pfam" id="PF08240">
    <property type="entry name" value="ADH_N"/>
    <property type="match status" value="1"/>
</dbReference>
<dbReference type="Gene3D" id="3.40.366.10">
    <property type="entry name" value="Malonyl-Coenzyme A Acyl Carrier Protein, domain 2"/>
    <property type="match status" value="2"/>
</dbReference>
<feature type="domain" description="PKS/mFAS DH" evidence="10">
    <location>
        <begin position="2061"/>
        <end position="2345"/>
    </location>
</feature>
<dbReference type="Gene3D" id="1.10.1200.10">
    <property type="entry name" value="ACP-like"/>
    <property type="match status" value="2"/>
</dbReference>
<evidence type="ECO:0000256" key="6">
    <source>
        <dbReference type="PROSITE-ProRule" id="PRU01363"/>
    </source>
</evidence>
<dbReference type="PANTHER" id="PTHR43775:SF51">
    <property type="entry name" value="INACTIVE PHENOLPHTHIOCEROL SYNTHESIS POLYKETIDE SYNTHASE TYPE I PKS1-RELATED"/>
    <property type="match status" value="1"/>
</dbReference>
<accession>A0ABV9SM28</accession>
<dbReference type="Pfam" id="PF08659">
    <property type="entry name" value="KR"/>
    <property type="match status" value="1"/>
</dbReference>
<dbReference type="PROSITE" id="PS52004">
    <property type="entry name" value="KS3_2"/>
    <property type="match status" value="2"/>
</dbReference>
<keyword evidence="3" id="KW-0808">Transferase</keyword>
<dbReference type="Pfam" id="PF14765">
    <property type="entry name" value="PS-DH"/>
    <property type="match status" value="1"/>
</dbReference>
<dbReference type="SMART" id="SM00825">
    <property type="entry name" value="PKS_KS"/>
    <property type="match status" value="2"/>
</dbReference>
<evidence type="ECO:0000259" key="10">
    <source>
        <dbReference type="PROSITE" id="PS52019"/>
    </source>
</evidence>
<dbReference type="SUPFAM" id="SSF47336">
    <property type="entry name" value="ACP-like"/>
    <property type="match status" value="2"/>
</dbReference>
<feature type="compositionally biased region" description="Low complexity" evidence="7">
    <location>
        <begin position="919"/>
        <end position="936"/>
    </location>
</feature>
<dbReference type="CDD" id="cd08956">
    <property type="entry name" value="KR_3_FAS_SDR_x"/>
    <property type="match status" value="1"/>
</dbReference>
<dbReference type="SUPFAM" id="SSF55048">
    <property type="entry name" value="Probable ACP-binding domain of malonyl-CoA ACP transacylase"/>
    <property type="match status" value="2"/>
</dbReference>
<feature type="region of interest" description="Disordered" evidence="7">
    <location>
        <begin position="1485"/>
        <end position="1602"/>
    </location>
</feature>
<dbReference type="InterPro" id="IPR036736">
    <property type="entry name" value="ACP-like_sf"/>
</dbReference>
<dbReference type="InterPro" id="IPR049900">
    <property type="entry name" value="PKS_mFAS_DH"/>
</dbReference>
<dbReference type="PROSITE" id="PS50075">
    <property type="entry name" value="CARRIER"/>
    <property type="match status" value="2"/>
</dbReference>
<dbReference type="SUPFAM" id="SSF51735">
    <property type="entry name" value="NAD(P)-binding Rossmann-fold domains"/>
    <property type="match status" value="3"/>
</dbReference>
<dbReference type="CDD" id="cd00833">
    <property type="entry name" value="PKS"/>
    <property type="match status" value="2"/>
</dbReference>
<dbReference type="InterPro" id="IPR013154">
    <property type="entry name" value="ADH-like_N"/>
</dbReference>
<feature type="region of interest" description="Disordered" evidence="7">
    <location>
        <begin position="3100"/>
        <end position="3140"/>
    </location>
</feature>
<dbReference type="InterPro" id="IPR001227">
    <property type="entry name" value="Ac_transferase_dom_sf"/>
</dbReference>
<keyword evidence="12" id="KW-1185">Reference proteome</keyword>
<feature type="region of interest" description="Disordered" evidence="7">
    <location>
        <begin position="3220"/>
        <end position="3243"/>
    </location>
</feature>
<feature type="region of interest" description="C-terminal hotdog fold" evidence="6">
    <location>
        <begin position="2208"/>
        <end position="2345"/>
    </location>
</feature>
<dbReference type="Pfam" id="PF16197">
    <property type="entry name" value="KAsynt_C_assoc"/>
    <property type="match status" value="1"/>
</dbReference>
<dbReference type="SMART" id="SM00826">
    <property type="entry name" value="PKS_DH"/>
    <property type="match status" value="1"/>
</dbReference>
<dbReference type="SMART" id="SM00823">
    <property type="entry name" value="PKS_PP"/>
    <property type="match status" value="2"/>
</dbReference>
<feature type="domain" description="Ketosynthase family 3 (KS3)" evidence="9">
    <location>
        <begin position="1058"/>
        <end position="1482"/>
    </location>
</feature>
<dbReference type="Gene3D" id="3.10.129.110">
    <property type="entry name" value="Polyketide synthase dehydratase"/>
    <property type="match status" value="1"/>
</dbReference>
<dbReference type="InterPro" id="IPR049551">
    <property type="entry name" value="PKS_DH_C"/>
</dbReference>
<feature type="compositionally biased region" description="Basic and acidic residues" evidence="7">
    <location>
        <begin position="944"/>
        <end position="955"/>
    </location>
</feature>
<dbReference type="Gene3D" id="3.40.50.720">
    <property type="entry name" value="NAD(P)-binding Rossmann-like Domain"/>
    <property type="match status" value="1"/>
</dbReference>
<dbReference type="InterPro" id="IPR032821">
    <property type="entry name" value="PKS_assoc"/>
</dbReference>
<evidence type="ECO:0000256" key="7">
    <source>
        <dbReference type="SAM" id="MobiDB-lite"/>
    </source>
</evidence>
<dbReference type="InterPro" id="IPR018201">
    <property type="entry name" value="Ketoacyl_synth_AS"/>
</dbReference>
<dbReference type="InterPro" id="IPR009081">
    <property type="entry name" value="PP-bd_ACP"/>
</dbReference>
<name>A0ABV9SM28_9ACTN</name>
<dbReference type="InterPro" id="IPR020843">
    <property type="entry name" value="ER"/>
</dbReference>
<keyword evidence="2" id="KW-0597">Phosphoprotein</keyword>
<dbReference type="PROSITE" id="PS00606">
    <property type="entry name" value="KS3_1"/>
    <property type="match status" value="1"/>
</dbReference>
<dbReference type="Gene3D" id="3.40.47.10">
    <property type="match status" value="2"/>
</dbReference>
<feature type="compositionally biased region" description="Low complexity" evidence="7">
    <location>
        <begin position="1524"/>
        <end position="1575"/>
    </location>
</feature>
<feature type="active site" description="Proton acceptor; for dehydratase activity" evidence="6">
    <location>
        <position position="2092"/>
    </location>
</feature>
<keyword evidence="1" id="KW-0596">Phosphopantetheine</keyword>
<dbReference type="InterPro" id="IPR020807">
    <property type="entry name" value="PKS_DH"/>
</dbReference>
<evidence type="ECO:0000313" key="12">
    <source>
        <dbReference type="Proteomes" id="UP001595858"/>
    </source>
</evidence>
<dbReference type="InterPro" id="IPR057326">
    <property type="entry name" value="KR_dom"/>
</dbReference>
<dbReference type="InterPro" id="IPR014043">
    <property type="entry name" value="Acyl_transferase_dom"/>
</dbReference>
<dbReference type="InterPro" id="IPR036291">
    <property type="entry name" value="NAD(P)-bd_dom_sf"/>
</dbReference>
<evidence type="ECO:0000313" key="11">
    <source>
        <dbReference type="EMBL" id="MFC4868191.1"/>
    </source>
</evidence>
<evidence type="ECO:0000256" key="4">
    <source>
        <dbReference type="ARBA" id="ARBA00023268"/>
    </source>
</evidence>
<dbReference type="InterPro" id="IPR014030">
    <property type="entry name" value="Ketoacyl_synth_N"/>
</dbReference>
<protein>
    <submittedName>
        <fullName evidence="11">Type I polyketide synthase</fullName>
    </submittedName>
</protein>
<feature type="domain" description="Carrier" evidence="8">
    <location>
        <begin position="959"/>
        <end position="1034"/>
    </location>
</feature>
<dbReference type="Pfam" id="PF02801">
    <property type="entry name" value="Ketoacyl-synt_C"/>
    <property type="match status" value="2"/>
</dbReference>
<dbReference type="InterPro" id="IPR006162">
    <property type="entry name" value="Ppantetheine_attach_site"/>
</dbReference>
<feature type="region of interest" description="Disordered" evidence="7">
    <location>
        <begin position="2159"/>
        <end position="2210"/>
    </location>
</feature>
<organism evidence="11 12">
    <name type="scientific">Streptomonospora arabica</name>
    <dbReference type="NCBI Taxonomy" id="412417"/>
    <lineage>
        <taxon>Bacteria</taxon>
        <taxon>Bacillati</taxon>
        <taxon>Actinomycetota</taxon>
        <taxon>Actinomycetes</taxon>
        <taxon>Streptosporangiales</taxon>
        <taxon>Nocardiopsidaceae</taxon>
        <taxon>Streptomonospora</taxon>
    </lineage>
</organism>
<feature type="region of interest" description="Disordered" evidence="7">
    <location>
        <begin position="895"/>
        <end position="955"/>
    </location>
</feature>
<dbReference type="PROSITE" id="PS00012">
    <property type="entry name" value="PHOSPHOPANTETHEINE"/>
    <property type="match status" value="2"/>
</dbReference>
<dbReference type="InterPro" id="IPR014031">
    <property type="entry name" value="Ketoacyl_synth_C"/>
</dbReference>
<dbReference type="SUPFAM" id="SSF50129">
    <property type="entry name" value="GroES-like"/>
    <property type="match status" value="1"/>
</dbReference>
<feature type="region of interest" description="N-terminal hotdog fold" evidence="6">
    <location>
        <begin position="2061"/>
        <end position="2186"/>
    </location>
</feature>
<dbReference type="EMBL" id="JBHSIY010000013">
    <property type="protein sequence ID" value="MFC4868191.1"/>
    <property type="molecule type" value="Genomic_DNA"/>
</dbReference>
<feature type="compositionally biased region" description="Basic residues" evidence="7">
    <location>
        <begin position="1576"/>
        <end position="1587"/>
    </location>
</feature>
<dbReference type="RefSeq" id="WP_386699649.1">
    <property type="nucleotide sequence ID" value="NZ_JBHSIY010000013.1"/>
</dbReference>
<dbReference type="InterPro" id="IPR042104">
    <property type="entry name" value="PKS_dehydratase_sf"/>
</dbReference>
<evidence type="ECO:0000259" key="9">
    <source>
        <dbReference type="PROSITE" id="PS52004"/>
    </source>
</evidence>
<evidence type="ECO:0000259" key="8">
    <source>
        <dbReference type="PROSITE" id="PS50075"/>
    </source>
</evidence>
<feature type="domain" description="Carrier" evidence="8">
    <location>
        <begin position="3143"/>
        <end position="3218"/>
    </location>
</feature>
<dbReference type="InterPro" id="IPR049552">
    <property type="entry name" value="PKS_DH_N"/>
</dbReference>